<accession>B8CT16</accession>
<gene>
    <name evidence="2" type="ordered locus">swp_4130</name>
</gene>
<feature type="signal peptide" evidence="1">
    <location>
        <begin position="1"/>
        <end position="21"/>
    </location>
</feature>
<evidence type="ECO:0000256" key="1">
    <source>
        <dbReference type="SAM" id="SignalP"/>
    </source>
</evidence>
<dbReference type="HOGENOM" id="CLU_170386_0_0_6"/>
<keyword evidence="3" id="KW-1185">Reference proteome</keyword>
<keyword evidence="1" id="KW-0732">Signal</keyword>
<dbReference type="Proteomes" id="UP000000753">
    <property type="component" value="Chromosome"/>
</dbReference>
<protein>
    <recommendedName>
        <fullName evidence="4">DUF3718 domain-containing protein</fullName>
    </recommendedName>
</protein>
<sequence>MKKGTLLIGLCLSSLALSASAAMSPTMKTSLVAVCKATTKDSVLQFKRTLKEHRINETLIFPKLICNGQSLHDFALMQGSKKVAEKIARYTNDQELNQATAMNESNRHVYSVTF</sequence>
<dbReference type="KEGG" id="swp:swp_4130"/>
<dbReference type="RefSeq" id="WP_020914132.1">
    <property type="nucleotide sequence ID" value="NC_011566.1"/>
</dbReference>
<evidence type="ECO:0000313" key="2">
    <source>
        <dbReference type="EMBL" id="ACJ30792.1"/>
    </source>
</evidence>
<dbReference type="InterPro" id="IPR022193">
    <property type="entry name" value="DUF3718"/>
</dbReference>
<feature type="chain" id="PRO_5002866923" description="DUF3718 domain-containing protein" evidence="1">
    <location>
        <begin position="22"/>
        <end position="114"/>
    </location>
</feature>
<evidence type="ECO:0008006" key="4">
    <source>
        <dbReference type="Google" id="ProtNLM"/>
    </source>
</evidence>
<dbReference type="OrthoDB" id="6401678at2"/>
<dbReference type="EMBL" id="CP000472">
    <property type="protein sequence ID" value="ACJ30792.1"/>
    <property type="molecule type" value="Genomic_DNA"/>
</dbReference>
<proteinExistence type="predicted"/>
<organism evidence="2 3">
    <name type="scientific">Shewanella piezotolerans (strain WP3 / JCM 13877)</name>
    <dbReference type="NCBI Taxonomy" id="225849"/>
    <lineage>
        <taxon>Bacteria</taxon>
        <taxon>Pseudomonadati</taxon>
        <taxon>Pseudomonadota</taxon>
        <taxon>Gammaproteobacteria</taxon>
        <taxon>Alteromonadales</taxon>
        <taxon>Shewanellaceae</taxon>
        <taxon>Shewanella</taxon>
    </lineage>
</organism>
<name>B8CT16_SHEPW</name>
<reference evidence="2 3" key="1">
    <citation type="journal article" date="2008" name="PLoS ONE">
        <title>Environmental adaptation: genomic analysis of the piezotolerant and psychrotolerant deep-sea iron reducing bacterium Shewanella piezotolerans WP3.</title>
        <authorList>
            <person name="Wang F."/>
            <person name="Wang J."/>
            <person name="Jian H."/>
            <person name="Zhang B."/>
            <person name="Li S."/>
            <person name="Wang F."/>
            <person name="Zeng X."/>
            <person name="Gao L."/>
            <person name="Bartlett D.H."/>
            <person name="Yu J."/>
            <person name="Hu S."/>
            <person name="Xiao X."/>
        </authorList>
    </citation>
    <scope>NUCLEOTIDE SEQUENCE [LARGE SCALE GENOMIC DNA]</scope>
    <source>
        <strain evidence="3">WP3 / JCM 13877</strain>
    </source>
</reference>
<dbReference type="Pfam" id="PF12514">
    <property type="entry name" value="DUF3718"/>
    <property type="match status" value="1"/>
</dbReference>
<dbReference type="AlphaFoldDB" id="B8CT16"/>
<evidence type="ECO:0000313" key="3">
    <source>
        <dbReference type="Proteomes" id="UP000000753"/>
    </source>
</evidence>